<organism evidence="2 3">
    <name type="scientific">Spirosoma flavum</name>
    <dbReference type="NCBI Taxonomy" id="2048557"/>
    <lineage>
        <taxon>Bacteria</taxon>
        <taxon>Pseudomonadati</taxon>
        <taxon>Bacteroidota</taxon>
        <taxon>Cytophagia</taxon>
        <taxon>Cytophagales</taxon>
        <taxon>Cytophagaceae</taxon>
        <taxon>Spirosoma</taxon>
    </lineage>
</organism>
<evidence type="ECO:0000313" key="3">
    <source>
        <dbReference type="Proteomes" id="UP001597512"/>
    </source>
</evidence>
<keyword evidence="1" id="KW-0472">Membrane</keyword>
<feature type="transmembrane region" description="Helical" evidence="1">
    <location>
        <begin position="53"/>
        <end position="73"/>
    </location>
</feature>
<protein>
    <submittedName>
        <fullName evidence="2">Uncharacterized protein</fullName>
    </submittedName>
</protein>
<name>A0ABW6AIZ1_9BACT</name>
<evidence type="ECO:0000256" key="1">
    <source>
        <dbReference type="SAM" id="Phobius"/>
    </source>
</evidence>
<gene>
    <name evidence="2" type="ORF">ACFS25_16485</name>
</gene>
<dbReference type="Proteomes" id="UP001597512">
    <property type="component" value="Unassembled WGS sequence"/>
</dbReference>
<evidence type="ECO:0000313" key="2">
    <source>
        <dbReference type="EMBL" id="MFD2935385.1"/>
    </source>
</evidence>
<comment type="caution">
    <text evidence="2">The sequence shown here is derived from an EMBL/GenBank/DDBJ whole genome shotgun (WGS) entry which is preliminary data.</text>
</comment>
<proteinExistence type="predicted"/>
<keyword evidence="1" id="KW-1133">Transmembrane helix</keyword>
<feature type="transmembrane region" description="Helical" evidence="1">
    <location>
        <begin position="15"/>
        <end position="33"/>
    </location>
</feature>
<sequence>MNKIFELSANISTPLMLAGFFASAFFFIARQIIKANIFPQLTKQFGGEILKLIIQRLFVLALIAMILGFLGYITDKINPSKFINSEDLEHYEKPHSNLIKLILEHIDAIDVAPRPNEKNLTFKFKVIPKSKNKYVPIKNKGTLLIMDSVGHAKEYTFEVNIDDQGIKPQIVSYLYLDGLINKIDYQNLLDKKNYKVKCIFYYDSDVFPTIQQYSSGFFKLSKTSISDLSNNDQLTTKAASTTVTPIKSKIGFIGVKKDHTLTDSQNEEYEGIKTIVVSSNRRAIYTRMHAQISVIAMNKSLEEFRKVVESNVNYIKTERLHNLVNNIIVELDEIERATKIEISDSDFKLIEKSKVIIIKAVDELCKSVRLNCKRPKNLIETYFFDIDGANNSVEVWFP</sequence>
<dbReference type="EMBL" id="JBHUOM010000014">
    <property type="protein sequence ID" value="MFD2935385.1"/>
    <property type="molecule type" value="Genomic_DNA"/>
</dbReference>
<reference evidence="3" key="1">
    <citation type="journal article" date="2019" name="Int. J. Syst. Evol. Microbiol.">
        <title>The Global Catalogue of Microorganisms (GCM) 10K type strain sequencing project: providing services to taxonomists for standard genome sequencing and annotation.</title>
        <authorList>
            <consortium name="The Broad Institute Genomics Platform"/>
            <consortium name="The Broad Institute Genome Sequencing Center for Infectious Disease"/>
            <person name="Wu L."/>
            <person name="Ma J."/>
        </authorList>
    </citation>
    <scope>NUCLEOTIDE SEQUENCE [LARGE SCALE GENOMIC DNA]</scope>
    <source>
        <strain evidence="3">KCTC 52490</strain>
    </source>
</reference>
<accession>A0ABW6AIZ1</accession>
<keyword evidence="1" id="KW-0812">Transmembrane</keyword>
<dbReference type="RefSeq" id="WP_381503222.1">
    <property type="nucleotide sequence ID" value="NZ_JBHUOM010000014.1"/>
</dbReference>
<keyword evidence="3" id="KW-1185">Reference proteome</keyword>